<feature type="compositionally biased region" description="Low complexity" evidence="1">
    <location>
        <begin position="158"/>
        <end position="176"/>
    </location>
</feature>
<feature type="region of interest" description="Disordered" evidence="1">
    <location>
        <begin position="153"/>
        <end position="182"/>
    </location>
</feature>
<dbReference type="Proteomes" id="UP001480595">
    <property type="component" value="Unassembled WGS sequence"/>
</dbReference>
<protein>
    <submittedName>
        <fullName evidence="2">Uncharacterized protein</fullName>
    </submittedName>
</protein>
<dbReference type="EMBL" id="JAQQWL010000011">
    <property type="protein sequence ID" value="KAK8049977.1"/>
    <property type="molecule type" value="Genomic_DNA"/>
</dbReference>
<gene>
    <name evidence="2" type="ORF">PG994_011707</name>
</gene>
<dbReference type="RefSeq" id="XP_066712226.1">
    <property type="nucleotide sequence ID" value="XM_066863116.1"/>
</dbReference>
<evidence type="ECO:0000313" key="2">
    <source>
        <dbReference type="EMBL" id="KAK8049977.1"/>
    </source>
</evidence>
<sequence>MPEGVQKLAAQLQYGAAQEPRSLWRLLPLNPTAILIPATVTSVSPVATHAVDCTLPMNWGQTACSCTLPMNSGLPQCKPTIQAAPTSPKPVYTPKPIAIPSKPAYTTPPHVDCSNVANFGMSECACTIPMYSTLARCQPSTMTTIMTVVPTPAPATTPLPESTPETTPATVASSAPKHTWLI</sequence>
<name>A0ABR1TTS1_9PEZI</name>
<evidence type="ECO:0000256" key="1">
    <source>
        <dbReference type="SAM" id="MobiDB-lite"/>
    </source>
</evidence>
<comment type="caution">
    <text evidence="2">The sequence shown here is derived from an EMBL/GenBank/DDBJ whole genome shotgun (WGS) entry which is preliminary data.</text>
</comment>
<keyword evidence="3" id="KW-1185">Reference proteome</keyword>
<organism evidence="2 3">
    <name type="scientific">Apiospora phragmitis</name>
    <dbReference type="NCBI Taxonomy" id="2905665"/>
    <lineage>
        <taxon>Eukaryota</taxon>
        <taxon>Fungi</taxon>
        <taxon>Dikarya</taxon>
        <taxon>Ascomycota</taxon>
        <taxon>Pezizomycotina</taxon>
        <taxon>Sordariomycetes</taxon>
        <taxon>Xylariomycetidae</taxon>
        <taxon>Amphisphaeriales</taxon>
        <taxon>Apiosporaceae</taxon>
        <taxon>Apiospora</taxon>
    </lineage>
</organism>
<proteinExistence type="predicted"/>
<reference evidence="2 3" key="1">
    <citation type="submission" date="2023-01" db="EMBL/GenBank/DDBJ databases">
        <title>Analysis of 21 Apiospora genomes using comparative genomics revels a genus with tremendous synthesis potential of carbohydrate active enzymes and secondary metabolites.</title>
        <authorList>
            <person name="Sorensen T."/>
        </authorList>
    </citation>
    <scope>NUCLEOTIDE SEQUENCE [LARGE SCALE GENOMIC DNA]</scope>
    <source>
        <strain evidence="2 3">CBS 135458</strain>
    </source>
</reference>
<evidence type="ECO:0000313" key="3">
    <source>
        <dbReference type="Proteomes" id="UP001480595"/>
    </source>
</evidence>
<accession>A0ABR1TTS1</accession>
<dbReference type="GeneID" id="92096179"/>